<keyword evidence="1" id="KW-0472">Membrane</keyword>
<organism evidence="2">
    <name type="scientific">hydrothermal vent metagenome</name>
    <dbReference type="NCBI Taxonomy" id="652676"/>
    <lineage>
        <taxon>unclassified sequences</taxon>
        <taxon>metagenomes</taxon>
        <taxon>ecological metagenomes</taxon>
    </lineage>
</organism>
<feature type="transmembrane region" description="Helical" evidence="1">
    <location>
        <begin position="7"/>
        <end position="27"/>
    </location>
</feature>
<proteinExistence type="predicted"/>
<name>A0A3B0VH51_9ZZZZ</name>
<dbReference type="EMBL" id="UOEU01000987">
    <property type="protein sequence ID" value="VAW42938.1"/>
    <property type="molecule type" value="Genomic_DNA"/>
</dbReference>
<keyword evidence="1" id="KW-0812">Transmembrane</keyword>
<reference evidence="2" key="1">
    <citation type="submission" date="2018-06" db="EMBL/GenBank/DDBJ databases">
        <authorList>
            <person name="Zhirakovskaya E."/>
        </authorList>
    </citation>
    <scope>NUCLEOTIDE SEQUENCE</scope>
</reference>
<accession>A0A3B0VH51</accession>
<protein>
    <submittedName>
        <fullName evidence="2">Uncharacterized protein</fullName>
    </submittedName>
</protein>
<evidence type="ECO:0000256" key="1">
    <source>
        <dbReference type="SAM" id="Phobius"/>
    </source>
</evidence>
<keyword evidence="1" id="KW-1133">Transmembrane helix</keyword>
<sequence>MKSRFQYVLVGVGITLLAIVAVLVIGFKPTQAGDASNTAISTNSAEITQVQLPVNNLSINETQKNENAQLFAERNRLVADWRASVAGQNGWLYMKVLYDRELDGGGVLPNGVPIPQDYISEQWYKLSDGSSVTQMVSFMWDLEGNLVQVATYRDGYWRNFSDNSKVAGTLLDWPQDDRFIAGNVFYNKITREDISSAETATTVFTYQYGHPAISFDEAGLEDIAITGGIIRETIDAATGQVMTVSTTHFLADGSEIFADEYTYLLVEVIDNLPTNVADYLMKEVDNDNQ</sequence>
<gene>
    <name evidence="2" type="ORF">MNBD_CHLOROFLEXI01-4054</name>
</gene>
<evidence type="ECO:0000313" key="2">
    <source>
        <dbReference type="EMBL" id="VAW42938.1"/>
    </source>
</evidence>
<dbReference type="AlphaFoldDB" id="A0A3B0VH51"/>